<keyword evidence="1" id="KW-0805">Transcription regulation</keyword>
<dbReference type="InterPro" id="IPR011990">
    <property type="entry name" value="TPR-like_helical_dom_sf"/>
</dbReference>
<dbReference type="Gene3D" id="3.30.70.1230">
    <property type="entry name" value="Nucleotide cyclase"/>
    <property type="match status" value="1"/>
</dbReference>
<dbReference type="SUPFAM" id="SSF52540">
    <property type="entry name" value="P-loop containing nucleoside triphosphate hydrolases"/>
    <property type="match status" value="1"/>
</dbReference>
<dbReference type="SMART" id="SM01043">
    <property type="entry name" value="BTAD"/>
    <property type="match status" value="1"/>
</dbReference>
<evidence type="ECO:0000256" key="2">
    <source>
        <dbReference type="ARBA" id="ARBA00023163"/>
    </source>
</evidence>
<dbReference type="InterPro" id="IPR005158">
    <property type="entry name" value="BTAD"/>
</dbReference>
<dbReference type="PANTHER" id="PTHR35807">
    <property type="entry name" value="TRANSCRIPTIONAL REGULATOR REDD-RELATED"/>
    <property type="match status" value="1"/>
</dbReference>
<gene>
    <name evidence="4" type="ORF">JQN84_27560</name>
</gene>
<dbReference type="Pfam" id="PF13191">
    <property type="entry name" value="AAA_16"/>
    <property type="match status" value="1"/>
</dbReference>
<name>A0ABS2JJS3_9ACTN</name>
<reference evidence="4 5" key="1">
    <citation type="submission" date="2021-02" db="EMBL/GenBank/DDBJ databases">
        <authorList>
            <person name="Lee D.-H."/>
        </authorList>
    </citation>
    <scope>NUCLEOTIDE SEQUENCE [LARGE SCALE GENOMIC DNA]</scope>
    <source>
        <strain evidence="4 5">MMS20-R2-29</strain>
    </source>
</reference>
<feature type="domain" description="Bacterial transcriptional activator" evidence="3">
    <location>
        <begin position="29"/>
        <end position="174"/>
    </location>
</feature>
<dbReference type="CDD" id="cd15831">
    <property type="entry name" value="BTAD"/>
    <property type="match status" value="1"/>
</dbReference>
<dbReference type="InterPro" id="IPR029787">
    <property type="entry name" value="Nucleotide_cyclase"/>
</dbReference>
<protein>
    <submittedName>
        <fullName evidence="4">AAA family ATPase</fullName>
    </submittedName>
</protein>
<accession>A0ABS2JJS3</accession>
<dbReference type="SUPFAM" id="SSF55073">
    <property type="entry name" value="Nucleotide cyclase"/>
    <property type="match status" value="1"/>
</dbReference>
<dbReference type="Gene3D" id="1.25.40.10">
    <property type="entry name" value="Tetratricopeptide repeat domain"/>
    <property type="match status" value="1"/>
</dbReference>
<dbReference type="InterPro" id="IPR027417">
    <property type="entry name" value="P-loop_NTPase"/>
</dbReference>
<dbReference type="RefSeq" id="WP_204961481.1">
    <property type="nucleotide sequence ID" value="NZ_JAFEUO010000009.1"/>
</dbReference>
<sequence length="717" mass="78486">MLQPAPGSDVPNLLTRSPGYRLVVDPESVDLHRFQRLAEAGNRRLRAGSPEAAAVALRNALSLWRGPALADLAEAGIVWPELGNLHNARMDALEDYFDADISCGRYQGVINELGNDLDGIALRERSCRLLMLALYRCGRQADALNVYARARTMLAEELGLEPGRELQLLQQAILNQSPELNLDDTNQLATHGLLSVPPGQVIEVHRRADPEPMGVRRRAAAFDGPAALASPARASAIVEEPPEPLRSERRKVSVMLIRSHIDTGTTRLDAAALDRLLEGASQWIRETVERFGGSVSTTIGSVTVGLFDADGARGDDAERAVLATMAIRNRWHPVETPAAGDVPPNGHRVSFRATVVTGEALMPNRPDGPAGICGTLLDRSQAMLLRTGECEIRVCATTRTDTASIIDCQPTADPGEWRVRGFRPTSIGLDTIPTVERGFELDLLGGLLDRARHRRTPHFVTALGEPGSGKTRYLAELERMFGHRVHLAHVCADPAELPGRDGVFAVQAALVRALCEIRPTDAPERAMERLTRTVRRLADSDEHADRVLRCITPFVADEPVPGLAVDVREDLARWGNFLEGTPLDRPVLLLIDDLHRSDDDLLLMVDGLADFIGVPLLVVAAATPELLQRRPDWGRGKQNFTTITLEALSDAAIDELVDFVHSSSPLQPRESTHWFRRALSVIKGDRPDELRGYVRSLLATRSARHFLSGYPSGARSM</sequence>
<dbReference type="SUPFAM" id="SSF48452">
    <property type="entry name" value="TPR-like"/>
    <property type="match status" value="1"/>
</dbReference>
<keyword evidence="2" id="KW-0804">Transcription</keyword>
<comment type="caution">
    <text evidence="4">The sequence shown here is derived from an EMBL/GenBank/DDBJ whole genome shotgun (WGS) entry which is preliminary data.</text>
</comment>
<dbReference type="EMBL" id="JAFEUO010000009">
    <property type="protein sequence ID" value="MBM7086290.1"/>
    <property type="molecule type" value="Genomic_DNA"/>
</dbReference>
<dbReference type="InterPro" id="IPR051677">
    <property type="entry name" value="AfsR-DnrI-RedD_regulator"/>
</dbReference>
<proteinExistence type="predicted"/>
<evidence type="ECO:0000313" key="4">
    <source>
        <dbReference type="EMBL" id="MBM7086290.1"/>
    </source>
</evidence>
<organism evidence="4 5">
    <name type="scientific">Micromonospora humidisoli</name>
    <dbReference type="NCBI Taxonomy" id="2807622"/>
    <lineage>
        <taxon>Bacteria</taxon>
        <taxon>Bacillati</taxon>
        <taxon>Actinomycetota</taxon>
        <taxon>Actinomycetes</taxon>
        <taxon>Micromonosporales</taxon>
        <taxon>Micromonosporaceae</taxon>
        <taxon>Micromonospora</taxon>
    </lineage>
</organism>
<dbReference type="InterPro" id="IPR041664">
    <property type="entry name" value="AAA_16"/>
</dbReference>
<evidence type="ECO:0000259" key="3">
    <source>
        <dbReference type="SMART" id="SM01043"/>
    </source>
</evidence>
<dbReference type="Proteomes" id="UP000809587">
    <property type="component" value="Unassembled WGS sequence"/>
</dbReference>
<dbReference type="Pfam" id="PF03704">
    <property type="entry name" value="BTAD"/>
    <property type="match status" value="1"/>
</dbReference>
<evidence type="ECO:0000256" key="1">
    <source>
        <dbReference type="ARBA" id="ARBA00023015"/>
    </source>
</evidence>
<dbReference type="PANTHER" id="PTHR35807:SF1">
    <property type="entry name" value="TRANSCRIPTIONAL REGULATOR REDD"/>
    <property type="match status" value="1"/>
</dbReference>
<keyword evidence="5" id="KW-1185">Reference proteome</keyword>
<evidence type="ECO:0000313" key="5">
    <source>
        <dbReference type="Proteomes" id="UP000809587"/>
    </source>
</evidence>